<dbReference type="AlphaFoldDB" id="A0A3A2ZMX0"/>
<comment type="similarity">
    <text evidence="3">Belongs to the homogentisate dioxygenase family.</text>
</comment>
<feature type="domain" description="Homogentisate 1,2-dioxygenase C-terminal" evidence="12">
    <location>
        <begin position="275"/>
        <end position="411"/>
    </location>
</feature>
<feature type="binding site" evidence="10">
    <location>
        <position position="335"/>
    </location>
    <ligand>
        <name>Fe cation</name>
        <dbReference type="ChEBI" id="CHEBI:24875"/>
    </ligand>
</feature>
<keyword evidence="6 14" id="KW-0223">Dioxygenase</keyword>
<feature type="active site" description="Proton acceptor" evidence="9">
    <location>
        <position position="286"/>
    </location>
</feature>
<comment type="cofactor">
    <cofactor evidence="1 10">
        <name>Fe cation</name>
        <dbReference type="ChEBI" id="CHEBI:24875"/>
    </cofactor>
</comment>
<keyword evidence="7" id="KW-0560">Oxidoreductase</keyword>
<evidence type="ECO:0000313" key="15">
    <source>
        <dbReference type="Proteomes" id="UP000266188"/>
    </source>
</evidence>
<dbReference type="STRING" id="2070753.A0A3A2ZMX0"/>
<evidence type="ECO:0000256" key="3">
    <source>
        <dbReference type="ARBA" id="ARBA00007757"/>
    </source>
</evidence>
<comment type="pathway">
    <text evidence="2">Amino-acid degradation; L-phenylalanine degradation; acetoacetate and fumarate from L-phenylalanine: step 4/6.</text>
</comment>
<sequence>MPPSQFAVNDPYDYHNATEGALPRSQSLPQSHPQGLYPERISGTSFTEKRALNKQTFLYRILPSTAQSSWTRVPNHPLNQRPHNELNYLPDQVVWPPLDIERKSTFLDGMHLIGAAGDPTTKNGAAYYFFTCGADMDAKQAFYSADGDMLIVPQKGVLDIQTEMGDMRVRPREICVVPRGIRFRVSLPHGPSRGHVIEAYSGHFDVPELGPIGSLGLANVRHFEIPKAKYQDTEEISEVITKMGGRIHKTQMRGSVFSVVAWHGTYYPFKYDLGKFMPMGSTLYDHQDPSIYTVLTCPSDKPNHAAVDFLVLGPRWMVMENTFQIPYFHRNTMSEFSSIISGGIDLTKIPEPMVGMSALNNTLSPHGLSASEVEHTMTKSLRPERVPDDTMAFVVESCYPIGLTDWAYDSAIKPNVGNKFGNFEKRFKPKI</sequence>
<proteinExistence type="inferred from homology"/>
<dbReference type="SUPFAM" id="SSF51182">
    <property type="entry name" value="RmlC-like cupins"/>
    <property type="match status" value="1"/>
</dbReference>
<dbReference type="GO" id="GO:0006570">
    <property type="term" value="P:tyrosine metabolic process"/>
    <property type="evidence" value="ECO:0007669"/>
    <property type="project" value="InterPro"/>
</dbReference>
<dbReference type="InterPro" id="IPR011051">
    <property type="entry name" value="RmlC_Cupin_sf"/>
</dbReference>
<evidence type="ECO:0000256" key="10">
    <source>
        <dbReference type="PIRSR" id="PIRSR605708-2"/>
    </source>
</evidence>
<feature type="binding site" evidence="10">
    <location>
        <position position="366"/>
    </location>
    <ligand>
        <name>Fe cation</name>
        <dbReference type="ChEBI" id="CHEBI:24875"/>
    </ligand>
</feature>
<name>A0A3A2ZMX0_9EURO</name>
<feature type="binding site" evidence="10">
    <location>
        <position position="329"/>
    </location>
    <ligand>
        <name>Fe cation</name>
        <dbReference type="ChEBI" id="CHEBI:24875"/>
    </ligand>
</feature>
<dbReference type="GO" id="GO:0006559">
    <property type="term" value="P:L-phenylalanine catabolic process"/>
    <property type="evidence" value="ECO:0007669"/>
    <property type="project" value="UniProtKB-UniPathway"/>
</dbReference>
<evidence type="ECO:0000256" key="4">
    <source>
        <dbReference type="ARBA" id="ARBA00013127"/>
    </source>
</evidence>
<evidence type="ECO:0000313" key="14">
    <source>
        <dbReference type="EMBL" id="RJE20684.1"/>
    </source>
</evidence>
<dbReference type="Gene3D" id="2.60.120.10">
    <property type="entry name" value="Jelly Rolls"/>
    <property type="match status" value="1"/>
</dbReference>
<dbReference type="InterPro" id="IPR046452">
    <property type="entry name" value="HgmA_N"/>
</dbReference>
<feature type="compositionally biased region" description="Polar residues" evidence="11">
    <location>
        <begin position="24"/>
        <end position="33"/>
    </location>
</feature>
<dbReference type="Pfam" id="PF04209">
    <property type="entry name" value="HgmA_C"/>
    <property type="match status" value="1"/>
</dbReference>
<dbReference type="EMBL" id="MVGC01000285">
    <property type="protein sequence ID" value="RJE20684.1"/>
    <property type="molecule type" value="Genomic_DNA"/>
</dbReference>
<dbReference type="OrthoDB" id="4379436at2759"/>
<evidence type="ECO:0000259" key="12">
    <source>
        <dbReference type="Pfam" id="PF04209"/>
    </source>
</evidence>
<keyword evidence="5 10" id="KW-0479">Metal-binding</keyword>
<evidence type="ECO:0000256" key="6">
    <source>
        <dbReference type="ARBA" id="ARBA00022964"/>
    </source>
</evidence>
<evidence type="ECO:0000256" key="2">
    <source>
        <dbReference type="ARBA" id="ARBA00004704"/>
    </source>
</evidence>
<evidence type="ECO:0000256" key="1">
    <source>
        <dbReference type="ARBA" id="ARBA00001962"/>
    </source>
</evidence>
<dbReference type="InterPro" id="IPR046451">
    <property type="entry name" value="HgmA_C"/>
</dbReference>
<comment type="caution">
    <text evidence="14">The sequence shown here is derived from an EMBL/GenBank/DDBJ whole genome shotgun (WGS) entry which is preliminary data.</text>
</comment>
<gene>
    <name evidence="14" type="ORF">PHISCL_06983</name>
</gene>
<dbReference type="Pfam" id="PF20510">
    <property type="entry name" value="HgmA_N"/>
    <property type="match status" value="1"/>
</dbReference>
<evidence type="ECO:0000256" key="8">
    <source>
        <dbReference type="ARBA" id="ARBA00023004"/>
    </source>
</evidence>
<accession>A0A3A2ZMX0</accession>
<keyword evidence="15" id="KW-1185">Reference proteome</keyword>
<dbReference type="EC" id="1.13.11.5" evidence="4"/>
<dbReference type="GO" id="GO:0005737">
    <property type="term" value="C:cytoplasm"/>
    <property type="evidence" value="ECO:0007669"/>
    <property type="project" value="TreeGrafter"/>
</dbReference>
<dbReference type="CDD" id="cd07000">
    <property type="entry name" value="cupin_HGO_N"/>
    <property type="match status" value="1"/>
</dbReference>
<dbReference type="GO" id="GO:0046872">
    <property type="term" value="F:metal ion binding"/>
    <property type="evidence" value="ECO:0007669"/>
    <property type="project" value="UniProtKB-KW"/>
</dbReference>
<evidence type="ECO:0000259" key="13">
    <source>
        <dbReference type="Pfam" id="PF20510"/>
    </source>
</evidence>
<dbReference type="GO" id="GO:0004411">
    <property type="term" value="F:homogentisate 1,2-dioxygenase activity"/>
    <property type="evidence" value="ECO:0007669"/>
    <property type="project" value="UniProtKB-EC"/>
</dbReference>
<dbReference type="PANTHER" id="PTHR11056:SF0">
    <property type="entry name" value="HOMOGENTISATE 1,2-DIOXYGENASE"/>
    <property type="match status" value="1"/>
</dbReference>
<dbReference type="InterPro" id="IPR014710">
    <property type="entry name" value="RmlC-like_jellyroll"/>
</dbReference>
<feature type="region of interest" description="Disordered" evidence="11">
    <location>
        <begin position="1"/>
        <end position="41"/>
    </location>
</feature>
<feature type="binding site" evidence="10">
    <location>
        <position position="366"/>
    </location>
    <ligand>
        <name>homogentisate</name>
        <dbReference type="ChEBI" id="CHEBI:16169"/>
    </ligand>
</feature>
<keyword evidence="8 10" id="KW-0408">Iron</keyword>
<evidence type="ECO:0000256" key="5">
    <source>
        <dbReference type="ARBA" id="ARBA00022723"/>
    </source>
</evidence>
<feature type="domain" description="Homogentisate 1,2-dioxygenase N-terminal" evidence="13">
    <location>
        <begin position="16"/>
        <end position="273"/>
    </location>
</feature>
<evidence type="ECO:0000256" key="9">
    <source>
        <dbReference type="PIRSR" id="PIRSR605708-1"/>
    </source>
</evidence>
<evidence type="ECO:0000256" key="7">
    <source>
        <dbReference type="ARBA" id="ARBA00023002"/>
    </source>
</evidence>
<protein>
    <recommendedName>
        <fullName evidence="4">homogentisate 1,2-dioxygenase</fullName>
        <ecNumber evidence="4">1.13.11.5</ecNumber>
    </recommendedName>
</protein>
<dbReference type="InterPro" id="IPR005708">
    <property type="entry name" value="Homogentis_dOase"/>
</dbReference>
<organism evidence="14 15">
    <name type="scientific">Aspergillus sclerotialis</name>
    <dbReference type="NCBI Taxonomy" id="2070753"/>
    <lineage>
        <taxon>Eukaryota</taxon>
        <taxon>Fungi</taxon>
        <taxon>Dikarya</taxon>
        <taxon>Ascomycota</taxon>
        <taxon>Pezizomycotina</taxon>
        <taxon>Eurotiomycetes</taxon>
        <taxon>Eurotiomycetidae</taxon>
        <taxon>Eurotiales</taxon>
        <taxon>Aspergillaceae</taxon>
        <taxon>Aspergillus</taxon>
        <taxon>Aspergillus subgen. Polypaecilum</taxon>
    </lineage>
</organism>
<dbReference type="PANTHER" id="PTHR11056">
    <property type="entry name" value="HOMOGENTISATE 1,2-DIOXYGENASE"/>
    <property type="match status" value="1"/>
</dbReference>
<dbReference type="UniPathway" id="UPA00139">
    <property type="reaction ID" value="UER00339"/>
</dbReference>
<dbReference type="Proteomes" id="UP000266188">
    <property type="component" value="Unassembled WGS sequence"/>
</dbReference>
<reference evidence="15" key="1">
    <citation type="submission" date="2017-02" db="EMBL/GenBank/DDBJ databases">
        <authorList>
            <person name="Tafer H."/>
            <person name="Lopandic K."/>
        </authorList>
    </citation>
    <scope>NUCLEOTIDE SEQUENCE [LARGE SCALE GENOMIC DNA]</scope>
    <source>
        <strain evidence="15">CBS 366.77</strain>
    </source>
</reference>
<evidence type="ECO:0000256" key="11">
    <source>
        <dbReference type="SAM" id="MobiDB-lite"/>
    </source>
</evidence>